<sequence length="110" mass="12872">MPRSTQEGDQLTLVPTTCGLAKPRVARGSYLSPVVVRIRTNAPFLRCVTWQTDGLTPHGHFFLLCYLRYLPPQRGKPQMYLQAHERHRFFPFRRQEITRTSDETREKTGR</sequence>
<evidence type="ECO:0000313" key="1">
    <source>
        <dbReference type="EMBL" id="GBO38914.1"/>
    </source>
</evidence>
<accession>A0A4Y2WQM4</accession>
<keyword evidence="2" id="KW-1185">Reference proteome</keyword>
<proteinExistence type="predicted"/>
<dbReference type="Proteomes" id="UP000499080">
    <property type="component" value="Unassembled WGS sequence"/>
</dbReference>
<evidence type="ECO:0000313" key="2">
    <source>
        <dbReference type="Proteomes" id="UP000499080"/>
    </source>
</evidence>
<comment type="caution">
    <text evidence="1">The sequence shown here is derived from an EMBL/GenBank/DDBJ whole genome shotgun (WGS) entry which is preliminary data.</text>
</comment>
<dbReference type="EMBL" id="BGPR01063760">
    <property type="protein sequence ID" value="GBO38914.1"/>
    <property type="molecule type" value="Genomic_DNA"/>
</dbReference>
<reference evidence="1 2" key="1">
    <citation type="journal article" date="2019" name="Sci. Rep.">
        <title>Orb-weaving spider Araneus ventricosus genome elucidates the spidroin gene catalogue.</title>
        <authorList>
            <person name="Kono N."/>
            <person name="Nakamura H."/>
            <person name="Ohtoshi R."/>
            <person name="Moran D.A.P."/>
            <person name="Shinohara A."/>
            <person name="Yoshida Y."/>
            <person name="Fujiwara M."/>
            <person name="Mori M."/>
            <person name="Tomita M."/>
            <person name="Arakawa K."/>
        </authorList>
    </citation>
    <scope>NUCLEOTIDE SEQUENCE [LARGE SCALE GENOMIC DNA]</scope>
</reference>
<name>A0A4Y2WQM4_ARAVE</name>
<organism evidence="1 2">
    <name type="scientific">Araneus ventricosus</name>
    <name type="common">Orbweaver spider</name>
    <name type="synonym">Epeira ventricosa</name>
    <dbReference type="NCBI Taxonomy" id="182803"/>
    <lineage>
        <taxon>Eukaryota</taxon>
        <taxon>Metazoa</taxon>
        <taxon>Ecdysozoa</taxon>
        <taxon>Arthropoda</taxon>
        <taxon>Chelicerata</taxon>
        <taxon>Arachnida</taxon>
        <taxon>Araneae</taxon>
        <taxon>Araneomorphae</taxon>
        <taxon>Entelegynae</taxon>
        <taxon>Araneoidea</taxon>
        <taxon>Araneidae</taxon>
        <taxon>Araneus</taxon>
    </lineage>
</organism>
<protein>
    <submittedName>
        <fullName evidence="1">Uncharacterized protein</fullName>
    </submittedName>
</protein>
<gene>
    <name evidence="1" type="ORF">AVEN_101980_1</name>
</gene>
<dbReference type="AlphaFoldDB" id="A0A4Y2WQM4"/>